<dbReference type="PANTHER" id="PTHR30574:SF1">
    <property type="entry name" value="SULPHUR TRANSPORT DOMAIN-CONTAINING PROTEIN"/>
    <property type="match status" value="1"/>
</dbReference>
<dbReference type="PANTHER" id="PTHR30574">
    <property type="entry name" value="INNER MEMBRANE PROTEIN YEDE"/>
    <property type="match status" value="1"/>
</dbReference>
<evidence type="ECO:0000313" key="10">
    <source>
        <dbReference type="Proteomes" id="UP001143747"/>
    </source>
</evidence>
<keyword evidence="6 8" id="KW-1133">Transmembrane helix</keyword>
<feature type="transmembrane region" description="Helical" evidence="8">
    <location>
        <begin position="73"/>
        <end position="98"/>
    </location>
</feature>
<comment type="caution">
    <text evidence="9">The sequence shown here is derived from an EMBL/GenBank/DDBJ whole genome shotgun (WGS) entry which is preliminary data.</text>
</comment>
<accession>A0A9Q4PYR2</accession>
<reference evidence="9" key="1">
    <citation type="submission" date="2022-01" db="EMBL/GenBank/DDBJ databases">
        <title>Draft genome of Methanogenium marinum DSM 15558.</title>
        <authorList>
            <person name="Chen S.-C."/>
            <person name="You Y.-T."/>
        </authorList>
    </citation>
    <scope>NUCLEOTIDE SEQUENCE</scope>
    <source>
        <strain evidence="9">DSM 15558</strain>
    </source>
</reference>
<feature type="transmembrane region" description="Helical" evidence="8">
    <location>
        <begin position="152"/>
        <end position="172"/>
    </location>
</feature>
<evidence type="ECO:0000256" key="5">
    <source>
        <dbReference type="ARBA" id="ARBA00022692"/>
    </source>
</evidence>
<keyword evidence="3" id="KW-1003">Cell membrane</keyword>
<evidence type="ECO:0000256" key="4">
    <source>
        <dbReference type="ARBA" id="ARBA00022519"/>
    </source>
</evidence>
<evidence type="ECO:0000256" key="6">
    <source>
        <dbReference type="ARBA" id="ARBA00022989"/>
    </source>
</evidence>
<dbReference type="InterPro" id="IPR007272">
    <property type="entry name" value="Sulf_transp_TsuA/YedE"/>
</dbReference>
<feature type="transmembrane region" description="Helical" evidence="8">
    <location>
        <begin position="110"/>
        <end position="131"/>
    </location>
</feature>
<evidence type="ECO:0000313" key="9">
    <source>
        <dbReference type="EMBL" id="MDE4908472.1"/>
    </source>
</evidence>
<protein>
    <submittedName>
        <fullName evidence="9">YeeE/YedE family protein</fullName>
    </submittedName>
</protein>
<evidence type="ECO:0000256" key="2">
    <source>
        <dbReference type="ARBA" id="ARBA00022448"/>
    </source>
</evidence>
<dbReference type="AlphaFoldDB" id="A0A9Q4PYR2"/>
<dbReference type="Proteomes" id="UP001143747">
    <property type="component" value="Unassembled WGS sequence"/>
</dbReference>
<keyword evidence="7 8" id="KW-0472">Membrane</keyword>
<proteinExistence type="predicted"/>
<keyword evidence="4" id="KW-0997">Cell inner membrane</keyword>
<evidence type="ECO:0000256" key="1">
    <source>
        <dbReference type="ARBA" id="ARBA00004429"/>
    </source>
</evidence>
<feature type="transmembrane region" description="Helical" evidence="8">
    <location>
        <begin position="12"/>
        <end position="29"/>
    </location>
</feature>
<evidence type="ECO:0000256" key="7">
    <source>
        <dbReference type="ARBA" id="ARBA00023136"/>
    </source>
</evidence>
<organism evidence="9 10">
    <name type="scientific">Methanogenium marinum</name>
    <dbReference type="NCBI Taxonomy" id="348610"/>
    <lineage>
        <taxon>Archaea</taxon>
        <taxon>Methanobacteriati</taxon>
        <taxon>Methanobacteriota</taxon>
        <taxon>Stenosarchaea group</taxon>
        <taxon>Methanomicrobia</taxon>
        <taxon>Methanomicrobiales</taxon>
        <taxon>Methanomicrobiaceae</taxon>
        <taxon>Methanogenium</taxon>
    </lineage>
</organism>
<dbReference type="EMBL" id="JAKELO010000002">
    <property type="protein sequence ID" value="MDE4908472.1"/>
    <property type="molecule type" value="Genomic_DNA"/>
</dbReference>
<evidence type="ECO:0000256" key="3">
    <source>
        <dbReference type="ARBA" id="ARBA00022475"/>
    </source>
</evidence>
<dbReference type="GO" id="GO:0005886">
    <property type="term" value="C:plasma membrane"/>
    <property type="evidence" value="ECO:0007669"/>
    <property type="project" value="UniProtKB-SubCell"/>
</dbReference>
<keyword evidence="2" id="KW-0813">Transport</keyword>
<keyword evidence="5 8" id="KW-0812">Transmembrane</keyword>
<comment type="subcellular location">
    <subcellularLocation>
        <location evidence="1">Cell inner membrane</location>
        <topology evidence="1">Multi-pass membrane protein</topology>
    </subcellularLocation>
</comment>
<keyword evidence="10" id="KW-1185">Reference proteome</keyword>
<sequence>MTGLLTLPLWSPYIAGAGIGVLAWLSFLVSDRPMGCSTSYVKTAGMLLSRVYPSHVEKNEYYQKYTPKIDWSWLIVIGIIIGAFISSSLSGTFAISWVPPLFASTFSDSAVIRWVIALVGGIFLGFGARWAGGCTSGHGISGSMQLSLTSMVTSAFFFVGGIATAMVTFALFG</sequence>
<dbReference type="Pfam" id="PF04143">
    <property type="entry name" value="Sulf_transp"/>
    <property type="match status" value="1"/>
</dbReference>
<gene>
    <name evidence="9" type="ORF">L0665_07620</name>
</gene>
<name>A0A9Q4PYR2_9EURY</name>
<evidence type="ECO:0000256" key="8">
    <source>
        <dbReference type="SAM" id="Phobius"/>
    </source>
</evidence>